<evidence type="ECO:0000313" key="9">
    <source>
        <dbReference type="EMBL" id="NHN32173.1"/>
    </source>
</evidence>
<keyword evidence="2 7" id="KW-0813">Transport</keyword>
<organism evidence="9 10">
    <name type="scientific">Paenibacillus agricola</name>
    <dbReference type="NCBI Taxonomy" id="2716264"/>
    <lineage>
        <taxon>Bacteria</taxon>
        <taxon>Bacillati</taxon>
        <taxon>Bacillota</taxon>
        <taxon>Bacilli</taxon>
        <taxon>Bacillales</taxon>
        <taxon>Paenibacillaceae</taxon>
        <taxon>Paenibacillus</taxon>
    </lineage>
</organism>
<comment type="similarity">
    <text evidence="7">Belongs to the binding-protein-dependent transport system permease family.</text>
</comment>
<name>A0ABX0JBN6_9BACL</name>
<comment type="caution">
    <text evidence="9">The sequence shown here is derived from an EMBL/GenBank/DDBJ whole genome shotgun (WGS) entry which is preliminary data.</text>
</comment>
<keyword evidence="5 7" id="KW-1133">Transmembrane helix</keyword>
<dbReference type="PANTHER" id="PTHR30193:SF1">
    <property type="entry name" value="ABC TRANSPORTER PERMEASE PROTEIN YESP-RELATED"/>
    <property type="match status" value="1"/>
</dbReference>
<keyword evidence="3" id="KW-1003">Cell membrane</keyword>
<proteinExistence type="inferred from homology"/>
<evidence type="ECO:0000256" key="3">
    <source>
        <dbReference type="ARBA" id="ARBA00022475"/>
    </source>
</evidence>
<comment type="subcellular location">
    <subcellularLocation>
        <location evidence="1 7">Cell membrane</location>
        <topology evidence="1 7">Multi-pass membrane protein</topology>
    </subcellularLocation>
</comment>
<feature type="transmembrane region" description="Helical" evidence="7">
    <location>
        <begin position="125"/>
        <end position="145"/>
    </location>
</feature>
<keyword evidence="10" id="KW-1185">Reference proteome</keyword>
<dbReference type="InterPro" id="IPR000515">
    <property type="entry name" value="MetI-like"/>
</dbReference>
<feature type="transmembrane region" description="Helical" evidence="7">
    <location>
        <begin position="26"/>
        <end position="54"/>
    </location>
</feature>
<dbReference type="Proteomes" id="UP001165962">
    <property type="component" value="Unassembled WGS sequence"/>
</dbReference>
<dbReference type="PROSITE" id="PS50928">
    <property type="entry name" value="ABC_TM1"/>
    <property type="match status" value="1"/>
</dbReference>
<dbReference type="RefSeq" id="WP_166152443.1">
    <property type="nucleotide sequence ID" value="NZ_JAAOIW010000007.1"/>
</dbReference>
<reference evidence="9" key="1">
    <citation type="submission" date="2020-03" db="EMBL/GenBank/DDBJ databases">
        <title>Draft sequencing of Paenibacilllus sp. S3N08.</title>
        <authorList>
            <person name="Kim D.-U."/>
        </authorList>
    </citation>
    <scope>NUCLEOTIDE SEQUENCE</scope>
    <source>
        <strain evidence="9">S3N08</strain>
    </source>
</reference>
<dbReference type="Pfam" id="PF00528">
    <property type="entry name" value="BPD_transp_1"/>
    <property type="match status" value="1"/>
</dbReference>
<feature type="transmembrane region" description="Helical" evidence="7">
    <location>
        <begin position="174"/>
        <end position="197"/>
    </location>
</feature>
<dbReference type="PANTHER" id="PTHR30193">
    <property type="entry name" value="ABC TRANSPORTER PERMEASE PROTEIN"/>
    <property type="match status" value="1"/>
</dbReference>
<accession>A0ABX0JBN6</accession>
<evidence type="ECO:0000259" key="8">
    <source>
        <dbReference type="PROSITE" id="PS50928"/>
    </source>
</evidence>
<dbReference type="EMBL" id="JAAOIW010000007">
    <property type="protein sequence ID" value="NHN32173.1"/>
    <property type="molecule type" value="Genomic_DNA"/>
</dbReference>
<evidence type="ECO:0000256" key="7">
    <source>
        <dbReference type="RuleBase" id="RU363032"/>
    </source>
</evidence>
<feature type="transmembrane region" description="Helical" evidence="7">
    <location>
        <begin position="278"/>
        <end position="300"/>
    </location>
</feature>
<dbReference type="SUPFAM" id="SSF161098">
    <property type="entry name" value="MetI-like"/>
    <property type="match status" value="1"/>
</dbReference>
<feature type="transmembrane region" description="Helical" evidence="7">
    <location>
        <begin position="90"/>
        <end position="113"/>
    </location>
</feature>
<feature type="domain" description="ABC transmembrane type-1" evidence="8">
    <location>
        <begin position="88"/>
        <end position="299"/>
    </location>
</feature>
<dbReference type="InterPro" id="IPR051393">
    <property type="entry name" value="ABC_transporter_permease"/>
</dbReference>
<protein>
    <submittedName>
        <fullName evidence="9">Sugar ABC transporter permease</fullName>
    </submittedName>
</protein>
<keyword evidence="6 7" id="KW-0472">Membrane</keyword>
<dbReference type="Gene3D" id="1.10.3720.10">
    <property type="entry name" value="MetI-like"/>
    <property type="match status" value="1"/>
</dbReference>
<dbReference type="SUPFAM" id="SSF160964">
    <property type="entry name" value="MalF N-terminal region-like"/>
    <property type="match status" value="1"/>
</dbReference>
<evidence type="ECO:0000256" key="5">
    <source>
        <dbReference type="ARBA" id="ARBA00022989"/>
    </source>
</evidence>
<dbReference type="InterPro" id="IPR035906">
    <property type="entry name" value="MetI-like_sf"/>
</dbReference>
<evidence type="ECO:0000256" key="4">
    <source>
        <dbReference type="ARBA" id="ARBA00022692"/>
    </source>
</evidence>
<evidence type="ECO:0000256" key="1">
    <source>
        <dbReference type="ARBA" id="ARBA00004651"/>
    </source>
</evidence>
<evidence type="ECO:0000256" key="2">
    <source>
        <dbReference type="ARBA" id="ARBA00022448"/>
    </source>
</evidence>
<dbReference type="CDD" id="cd06261">
    <property type="entry name" value="TM_PBP2"/>
    <property type="match status" value="1"/>
</dbReference>
<evidence type="ECO:0000313" key="10">
    <source>
        <dbReference type="Proteomes" id="UP001165962"/>
    </source>
</evidence>
<evidence type="ECO:0000256" key="6">
    <source>
        <dbReference type="ARBA" id="ARBA00023136"/>
    </source>
</evidence>
<sequence>MSTITGTAPAVKHKKKSVMTSKKRNLIAGLLFTSPAILGFLIFSIGPMIASLVLSFTDYSVMKETRFVGVANYSRLIMGVDPFFYQAIKVTLYFVLLNVPAGIIASFLLAVLLNQKVKGWQFFRIIFYMPTIVPMVATTMIWMWLMSPDFGLFNTVLQSAGLPTSKWVFGQDSVIPSLVMMAVWTTGSIMVVFLAGLQGIPGELYEAIEVDGGNVIAKFFHITLPLMTPIIFFNAVMHMIASIQAFLQAYIITQGGPNNASLFYVYYLFREAFEFQNLGGAFAISWLLFGFVAFCTIIAFKTSKKWVFYGGDN</sequence>
<gene>
    <name evidence="9" type="ORF">G9U52_20235</name>
</gene>
<keyword evidence="4 7" id="KW-0812">Transmembrane</keyword>